<feature type="transmembrane region" description="Helical" evidence="8">
    <location>
        <begin position="151"/>
        <end position="168"/>
    </location>
</feature>
<dbReference type="SUPFAM" id="SSF52540">
    <property type="entry name" value="P-loop containing nucleoside triphosphate hydrolases"/>
    <property type="match status" value="1"/>
</dbReference>
<keyword evidence="12" id="KW-1185">Reference proteome</keyword>
<feature type="transmembrane region" description="Helical" evidence="8">
    <location>
        <begin position="237"/>
        <end position="259"/>
    </location>
</feature>
<dbReference type="InterPro" id="IPR017871">
    <property type="entry name" value="ABC_transporter-like_CS"/>
</dbReference>
<dbReference type="PROSITE" id="PS00211">
    <property type="entry name" value="ABC_TRANSPORTER_1"/>
    <property type="match status" value="1"/>
</dbReference>
<dbReference type="Gene3D" id="3.40.50.300">
    <property type="entry name" value="P-loop containing nucleotide triphosphate hydrolases"/>
    <property type="match status" value="1"/>
</dbReference>
<dbReference type="EMBL" id="JAJHVV010000006">
    <property type="protein sequence ID" value="MCK6263786.1"/>
    <property type="molecule type" value="Genomic_DNA"/>
</dbReference>
<dbReference type="GO" id="GO:0016887">
    <property type="term" value="F:ATP hydrolysis activity"/>
    <property type="evidence" value="ECO:0007669"/>
    <property type="project" value="InterPro"/>
</dbReference>
<keyword evidence="2" id="KW-0813">Transport</keyword>
<dbReference type="InterPro" id="IPR011527">
    <property type="entry name" value="ABC1_TM_dom"/>
</dbReference>
<evidence type="ECO:0000256" key="3">
    <source>
        <dbReference type="ARBA" id="ARBA00022692"/>
    </source>
</evidence>
<sequence>MLKVTHLKYFLLFFILLLLKANLALPSYLIGQIINVASQSISLEGMETLLTYLLLSTVVTISISPIFTYFFEQEVQLNVETKSRILFSQLIRKPFSHFKRLEIGSLASKFERGIGSYEQFINLSVSRGLPLVIELLVFCGAIVLFSGWGTFALVIVILATAALIKTLIIRLRRPHIRRVNEAEDEILDQLVGVFSGIRTIQSNRVEGFFEKRIAPFFEHYRQTTVSLAVSRSVFDGVAIATHSLMSLSIIALFIFYLFPVQHADAGALVTALLLSASLTRAFAGLLDVYRLLDQSQEDFSALKEILSHKGEGSEVSELLSKALEELAKPNVKTIAVIGKSGQGKTILLDTLAGLLTPKPVSPLSSNYLEQNNFVFSGSVYDNLSLGKEMDSDWLTSQLDKIGLSSRLSLDSELHGNGQNLSGGEKRRLCFLRAYIHSPELLLLDEPTTGLDSQTGHDLWKVIFSLLEPQTKMVVVTHDNSYLDHFDKVITLDEVGVVPYQPP</sequence>
<dbReference type="Gene3D" id="1.20.1560.10">
    <property type="entry name" value="ABC transporter type 1, transmembrane domain"/>
    <property type="match status" value="1"/>
</dbReference>
<dbReference type="InterPro" id="IPR050173">
    <property type="entry name" value="ABC_transporter_C-like"/>
</dbReference>
<dbReference type="InterPro" id="IPR003439">
    <property type="entry name" value="ABC_transporter-like_ATP-bd"/>
</dbReference>
<dbReference type="Pfam" id="PF00005">
    <property type="entry name" value="ABC_tran"/>
    <property type="match status" value="1"/>
</dbReference>
<dbReference type="InterPro" id="IPR036640">
    <property type="entry name" value="ABC1_TM_sf"/>
</dbReference>
<proteinExistence type="predicted"/>
<accession>A0A9X1XJW4</accession>
<organism evidence="11 12">
    <name type="scientific">Vibrio amylolyticus</name>
    <dbReference type="NCBI Taxonomy" id="2847292"/>
    <lineage>
        <taxon>Bacteria</taxon>
        <taxon>Pseudomonadati</taxon>
        <taxon>Pseudomonadota</taxon>
        <taxon>Gammaproteobacteria</taxon>
        <taxon>Vibrionales</taxon>
        <taxon>Vibrionaceae</taxon>
        <taxon>Vibrio</taxon>
    </lineage>
</organism>
<feature type="transmembrane region" description="Helical" evidence="8">
    <location>
        <begin position="50"/>
        <end position="71"/>
    </location>
</feature>
<dbReference type="SUPFAM" id="SSF90123">
    <property type="entry name" value="ABC transporter transmembrane region"/>
    <property type="match status" value="1"/>
</dbReference>
<dbReference type="PANTHER" id="PTHR24223">
    <property type="entry name" value="ATP-BINDING CASSETTE SUB-FAMILY C"/>
    <property type="match status" value="1"/>
</dbReference>
<dbReference type="GO" id="GO:0005886">
    <property type="term" value="C:plasma membrane"/>
    <property type="evidence" value="ECO:0007669"/>
    <property type="project" value="UniProtKB-SubCell"/>
</dbReference>
<dbReference type="PROSITE" id="PS50929">
    <property type="entry name" value="ABC_TM1F"/>
    <property type="match status" value="1"/>
</dbReference>
<evidence type="ECO:0000313" key="12">
    <source>
        <dbReference type="Proteomes" id="UP001139559"/>
    </source>
</evidence>
<keyword evidence="5 11" id="KW-0067">ATP-binding</keyword>
<evidence type="ECO:0000256" key="2">
    <source>
        <dbReference type="ARBA" id="ARBA00022448"/>
    </source>
</evidence>
<protein>
    <submittedName>
        <fullName evidence="11">ABC transporter ATP-binding protein/permease</fullName>
    </submittedName>
</protein>
<comment type="subcellular location">
    <subcellularLocation>
        <location evidence="1">Cell membrane</location>
        <topology evidence="1">Multi-pass membrane protein</topology>
    </subcellularLocation>
</comment>
<feature type="domain" description="ABC transmembrane type-1" evidence="10">
    <location>
        <begin position="24"/>
        <end position="294"/>
    </location>
</feature>
<dbReference type="InterPro" id="IPR027417">
    <property type="entry name" value="P-loop_NTPase"/>
</dbReference>
<dbReference type="PROSITE" id="PS50893">
    <property type="entry name" value="ABC_TRANSPORTER_2"/>
    <property type="match status" value="1"/>
</dbReference>
<keyword evidence="4" id="KW-0547">Nucleotide-binding</keyword>
<evidence type="ECO:0000313" key="11">
    <source>
        <dbReference type="EMBL" id="MCK6263786.1"/>
    </source>
</evidence>
<evidence type="ECO:0000256" key="6">
    <source>
        <dbReference type="ARBA" id="ARBA00022989"/>
    </source>
</evidence>
<evidence type="ECO:0000256" key="4">
    <source>
        <dbReference type="ARBA" id="ARBA00022741"/>
    </source>
</evidence>
<comment type="caution">
    <text evidence="11">The sequence shown here is derived from an EMBL/GenBank/DDBJ whole genome shotgun (WGS) entry which is preliminary data.</text>
</comment>
<evidence type="ECO:0000256" key="5">
    <source>
        <dbReference type="ARBA" id="ARBA00022840"/>
    </source>
</evidence>
<evidence type="ECO:0000256" key="8">
    <source>
        <dbReference type="SAM" id="Phobius"/>
    </source>
</evidence>
<reference evidence="11" key="1">
    <citation type="submission" date="2021-11" db="EMBL/GenBank/DDBJ databases">
        <title>Vibrio ZSDE26 sp. nov. and Vibrio ZSDZ34 sp. nov., isolated from coastal seawater in Qingdao.</title>
        <authorList>
            <person name="Zhang P."/>
        </authorList>
    </citation>
    <scope>NUCLEOTIDE SEQUENCE</scope>
    <source>
        <strain evidence="11">ZSDE26</strain>
    </source>
</reference>
<dbReference type="SMART" id="SM00382">
    <property type="entry name" value="AAA"/>
    <property type="match status" value="1"/>
</dbReference>
<keyword evidence="6 8" id="KW-1133">Transmembrane helix</keyword>
<feature type="transmembrane region" description="Helical" evidence="8">
    <location>
        <begin position="128"/>
        <end position="145"/>
    </location>
</feature>
<name>A0A9X1XJW4_9VIBR</name>
<dbReference type="Pfam" id="PF00664">
    <property type="entry name" value="ABC_membrane"/>
    <property type="match status" value="1"/>
</dbReference>
<feature type="domain" description="ABC transporter" evidence="9">
    <location>
        <begin position="283"/>
        <end position="502"/>
    </location>
</feature>
<dbReference type="InterPro" id="IPR003593">
    <property type="entry name" value="AAA+_ATPase"/>
</dbReference>
<dbReference type="GO" id="GO:0140359">
    <property type="term" value="F:ABC-type transporter activity"/>
    <property type="evidence" value="ECO:0007669"/>
    <property type="project" value="InterPro"/>
</dbReference>
<evidence type="ECO:0000256" key="7">
    <source>
        <dbReference type="ARBA" id="ARBA00023136"/>
    </source>
</evidence>
<keyword evidence="7 8" id="KW-0472">Membrane</keyword>
<dbReference type="AlphaFoldDB" id="A0A9X1XJW4"/>
<gene>
    <name evidence="11" type="ORF">KP803_10935</name>
</gene>
<keyword evidence="3 8" id="KW-0812">Transmembrane</keyword>
<evidence type="ECO:0000259" key="9">
    <source>
        <dbReference type="PROSITE" id="PS50893"/>
    </source>
</evidence>
<dbReference type="Proteomes" id="UP001139559">
    <property type="component" value="Unassembled WGS sequence"/>
</dbReference>
<evidence type="ECO:0000259" key="10">
    <source>
        <dbReference type="PROSITE" id="PS50929"/>
    </source>
</evidence>
<evidence type="ECO:0000256" key="1">
    <source>
        <dbReference type="ARBA" id="ARBA00004651"/>
    </source>
</evidence>
<dbReference type="RefSeq" id="WP_248008873.1">
    <property type="nucleotide sequence ID" value="NZ_JAJHVV010000006.1"/>
</dbReference>
<dbReference type="GO" id="GO:0005524">
    <property type="term" value="F:ATP binding"/>
    <property type="evidence" value="ECO:0007669"/>
    <property type="project" value="UniProtKB-KW"/>
</dbReference>